<feature type="region of interest" description="Disordered" evidence="1">
    <location>
        <begin position="21"/>
        <end position="40"/>
    </location>
</feature>
<dbReference type="AlphaFoldDB" id="A0A9N7V332"/>
<feature type="region of interest" description="Disordered" evidence="1">
    <location>
        <begin position="68"/>
        <end position="132"/>
    </location>
</feature>
<evidence type="ECO:0000313" key="2">
    <source>
        <dbReference type="EMBL" id="CAB1443189.1"/>
    </source>
</evidence>
<gene>
    <name evidence="2" type="ORF">PLEPLA_LOCUS30904</name>
</gene>
<dbReference type="Proteomes" id="UP001153269">
    <property type="component" value="Unassembled WGS sequence"/>
</dbReference>
<dbReference type="EMBL" id="CADEAL010003013">
    <property type="protein sequence ID" value="CAB1443189.1"/>
    <property type="molecule type" value="Genomic_DNA"/>
</dbReference>
<name>A0A9N7V332_PLEPL</name>
<organism evidence="2 3">
    <name type="scientific">Pleuronectes platessa</name>
    <name type="common">European plaice</name>
    <dbReference type="NCBI Taxonomy" id="8262"/>
    <lineage>
        <taxon>Eukaryota</taxon>
        <taxon>Metazoa</taxon>
        <taxon>Chordata</taxon>
        <taxon>Craniata</taxon>
        <taxon>Vertebrata</taxon>
        <taxon>Euteleostomi</taxon>
        <taxon>Actinopterygii</taxon>
        <taxon>Neopterygii</taxon>
        <taxon>Teleostei</taxon>
        <taxon>Neoteleostei</taxon>
        <taxon>Acanthomorphata</taxon>
        <taxon>Carangaria</taxon>
        <taxon>Pleuronectiformes</taxon>
        <taxon>Pleuronectoidei</taxon>
        <taxon>Pleuronectidae</taxon>
        <taxon>Pleuronectes</taxon>
    </lineage>
</organism>
<comment type="caution">
    <text evidence="2">The sequence shown here is derived from an EMBL/GenBank/DDBJ whole genome shotgun (WGS) entry which is preliminary data.</text>
</comment>
<feature type="compositionally biased region" description="Polar residues" evidence="1">
    <location>
        <begin position="68"/>
        <end position="77"/>
    </location>
</feature>
<evidence type="ECO:0000313" key="3">
    <source>
        <dbReference type="Proteomes" id="UP001153269"/>
    </source>
</evidence>
<accession>A0A9N7V332</accession>
<protein>
    <submittedName>
        <fullName evidence="2">Uncharacterized protein</fullName>
    </submittedName>
</protein>
<feature type="compositionally biased region" description="Polar residues" evidence="1">
    <location>
        <begin position="112"/>
        <end position="128"/>
    </location>
</feature>
<proteinExistence type="predicted"/>
<sequence>MQTPHMRSCVESCFIIPSPLPASPLSGRETEHERKKKKKRETELLLLTGTGVLVFVSKDGANQLSRTVSGERLSQSHRPGLYPGASQPNTALLRHRDNPGIACRDNKDTKTTKSQIGWQAQTASSTRTVRPGSDVFADQEQTARMAVPSL</sequence>
<feature type="compositionally biased region" description="Basic and acidic residues" evidence="1">
    <location>
        <begin position="94"/>
        <end position="111"/>
    </location>
</feature>
<keyword evidence="3" id="KW-1185">Reference proteome</keyword>
<evidence type="ECO:0000256" key="1">
    <source>
        <dbReference type="SAM" id="MobiDB-lite"/>
    </source>
</evidence>
<reference evidence="2" key="1">
    <citation type="submission" date="2020-03" db="EMBL/GenBank/DDBJ databases">
        <authorList>
            <person name="Weist P."/>
        </authorList>
    </citation>
    <scope>NUCLEOTIDE SEQUENCE</scope>
</reference>